<sequence>MQDFNFFEPYLNKGKQRSAVATRFGMYVTIFVGLLAAWPLINFGYGFWLKQQATKLQTEIVSSDKYPLLAAAEQAKADVAKLQAEVTSLSSTDETLKASEWLTEPLLYSVVSAVPKDVKIDSLSVQADKKVNLTGTASGKPAIAELSTNIRATERFEGIYISSIANKDGTYSFDISFGVKGGDSK</sequence>
<keyword evidence="1" id="KW-0472">Membrane</keyword>
<keyword evidence="1" id="KW-1133">Transmembrane helix</keyword>
<evidence type="ECO:0000313" key="2">
    <source>
        <dbReference type="EMBL" id="MPM30550.1"/>
    </source>
</evidence>
<dbReference type="EMBL" id="VSSQ01005818">
    <property type="protein sequence ID" value="MPM30550.1"/>
    <property type="molecule type" value="Genomic_DNA"/>
</dbReference>
<proteinExistence type="predicted"/>
<accession>A0A644YQ08</accession>
<gene>
    <name evidence="2" type="ORF">SDC9_77100</name>
</gene>
<dbReference type="Pfam" id="PF05137">
    <property type="entry name" value="PilN"/>
    <property type="match status" value="1"/>
</dbReference>
<evidence type="ECO:0000256" key="1">
    <source>
        <dbReference type="SAM" id="Phobius"/>
    </source>
</evidence>
<evidence type="ECO:0008006" key="3">
    <source>
        <dbReference type="Google" id="ProtNLM"/>
    </source>
</evidence>
<feature type="transmembrane region" description="Helical" evidence="1">
    <location>
        <begin position="24"/>
        <end position="48"/>
    </location>
</feature>
<organism evidence="2">
    <name type="scientific">bioreactor metagenome</name>
    <dbReference type="NCBI Taxonomy" id="1076179"/>
    <lineage>
        <taxon>unclassified sequences</taxon>
        <taxon>metagenomes</taxon>
        <taxon>ecological metagenomes</taxon>
    </lineage>
</organism>
<dbReference type="InterPro" id="IPR007813">
    <property type="entry name" value="PilN"/>
</dbReference>
<name>A0A644YQ08_9ZZZZ</name>
<reference evidence="2" key="1">
    <citation type="submission" date="2019-08" db="EMBL/GenBank/DDBJ databases">
        <authorList>
            <person name="Kucharzyk K."/>
            <person name="Murdoch R.W."/>
            <person name="Higgins S."/>
            <person name="Loffler F."/>
        </authorList>
    </citation>
    <scope>NUCLEOTIDE SEQUENCE</scope>
</reference>
<protein>
    <recommendedName>
        <fullName evidence="3">Fimbrial assembly protein PilN</fullName>
    </recommendedName>
</protein>
<comment type="caution">
    <text evidence="2">The sequence shown here is derived from an EMBL/GenBank/DDBJ whole genome shotgun (WGS) entry which is preliminary data.</text>
</comment>
<dbReference type="AlphaFoldDB" id="A0A644YQ08"/>
<keyword evidence="1" id="KW-0812">Transmembrane</keyword>